<dbReference type="GO" id="GO:0016020">
    <property type="term" value="C:membrane"/>
    <property type="evidence" value="ECO:0007669"/>
    <property type="project" value="InterPro"/>
</dbReference>
<dbReference type="AlphaFoldDB" id="A0A0U2N438"/>
<dbReference type="RefSeq" id="WP_058381292.1">
    <property type="nucleotide sequence ID" value="NZ_CP013659.2"/>
</dbReference>
<keyword evidence="1" id="KW-0812">Transmembrane</keyword>
<feature type="transmembrane region" description="Helical" evidence="1">
    <location>
        <begin position="101"/>
        <end position="121"/>
    </location>
</feature>
<gene>
    <name evidence="2" type="ORF">AUC31_04700</name>
</gene>
<name>A0A0U2N438_9BACL</name>
<reference evidence="2" key="1">
    <citation type="submission" date="2016-01" db="EMBL/GenBank/DDBJ databases">
        <title>Complete genome of Planococcus rifietoensis type strain M8.</title>
        <authorList>
            <person name="See-Too W.S."/>
        </authorList>
    </citation>
    <scope>NUCLEOTIDE SEQUENCE [LARGE SCALE GENOMIC DNA]</scope>
    <source>
        <strain evidence="2">M8</strain>
    </source>
</reference>
<protein>
    <submittedName>
        <fullName evidence="2">Protein EcsB</fullName>
    </submittedName>
</protein>
<accession>A0A0U2N438</accession>
<dbReference type="Pfam" id="PF05975">
    <property type="entry name" value="EcsB"/>
    <property type="match status" value="1"/>
</dbReference>
<dbReference type="OrthoDB" id="2447941at2"/>
<evidence type="ECO:0000256" key="1">
    <source>
        <dbReference type="SAM" id="Phobius"/>
    </source>
</evidence>
<feature type="transmembrane region" description="Helical" evidence="1">
    <location>
        <begin position="21"/>
        <end position="45"/>
    </location>
</feature>
<evidence type="ECO:0000313" key="2">
    <source>
        <dbReference type="EMBL" id="ALS74585.1"/>
    </source>
</evidence>
<dbReference type="Proteomes" id="UP000067683">
    <property type="component" value="Chromosome"/>
</dbReference>
<keyword evidence="1" id="KW-1133">Transmembrane helix</keyword>
<evidence type="ECO:0000313" key="3">
    <source>
        <dbReference type="Proteomes" id="UP000067683"/>
    </source>
</evidence>
<dbReference type="STRING" id="200991.AUC31_04700"/>
<dbReference type="KEGG" id="prt:AUC31_04700"/>
<feature type="transmembrane region" description="Helical" evidence="1">
    <location>
        <begin position="57"/>
        <end position="80"/>
    </location>
</feature>
<feature type="transmembrane region" description="Helical" evidence="1">
    <location>
        <begin position="307"/>
        <end position="327"/>
    </location>
</feature>
<feature type="transmembrane region" description="Helical" evidence="1">
    <location>
        <begin position="348"/>
        <end position="371"/>
    </location>
</feature>
<feature type="transmembrane region" description="Helical" evidence="1">
    <location>
        <begin position="377"/>
        <end position="395"/>
    </location>
</feature>
<sequence length="406" mass="46618">MKNLHEVWNKRLRRYTTEVQNYLKFIVTGHIAVVMLFAIGAAGYAYSEWVQNVPPEFPAALLMAVLFGALLSYSPPVTLLKQADSVYLLPLESRLDEYLKPALRWTYVSQLYLPIVVFVVSLPLINALYGLPSSYLIGFPILLLLVKWWNVRSEFHFRKSDEGHKVWLERAVRFLLVAGFVWSYVDGWIVVSAVFLFAMIFYGKWLERRAAGKAFPYGHFIELEENRMLRFYQFANYFTDVPHLKGKVRERRWLNPVYRLIKSKASNAHLYLVSRTFIRSDELFFLWVRLTLIILVGAWLIPFQIAIALFAGALAFASTIQLWQGLNQSQHFRMDQLFPLSTHSREKAVWSWVLAVQLIQTAAASILLLALGQFATALLIAAVIAVVSVVTLAGARRKSAQLNKRK</sequence>
<keyword evidence="3" id="KW-1185">Reference proteome</keyword>
<organism evidence="2 3">
    <name type="scientific">Planococcus rifietoensis</name>
    <dbReference type="NCBI Taxonomy" id="200991"/>
    <lineage>
        <taxon>Bacteria</taxon>
        <taxon>Bacillati</taxon>
        <taxon>Bacillota</taxon>
        <taxon>Bacilli</taxon>
        <taxon>Bacillales</taxon>
        <taxon>Caryophanaceae</taxon>
        <taxon>Planococcus</taxon>
    </lineage>
</organism>
<dbReference type="EMBL" id="CP013659">
    <property type="protein sequence ID" value="ALS74585.1"/>
    <property type="molecule type" value="Genomic_DNA"/>
</dbReference>
<proteinExistence type="predicted"/>
<dbReference type="InterPro" id="IPR010288">
    <property type="entry name" value="EcsB_ABC"/>
</dbReference>
<feature type="transmembrane region" description="Helical" evidence="1">
    <location>
        <begin position="283"/>
        <end position="301"/>
    </location>
</feature>
<keyword evidence="1" id="KW-0472">Membrane</keyword>
<feature type="transmembrane region" description="Helical" evidence="1">
    <location>
        <begin position="188"/>
        <end position="206"/>
    </location>
</feature>
<dbReference type="PIRSF" id="PIRSF037259">
    <property type="entry name" value="EcsB_ABC"/>
    <property type="match status" value="1"/>
</dbReference>